<feature type="region of interest" description="Disordered" evidence="1">
    <location>
        <begin position="248"/>
        <end position="329"/>
    </location>
</feature>
<keyword evidence="4" id="KW-1185">Reference proteome</keyword>
<dbReference type="SUPFAM" id="SSF48726">
    <property type="entry name" value="Immunoglobulin"/>
    <property type="match status" value="3"/>
</dbReference>
<dbReference type="AlphaFoldDB" id="A0A8S4C191"/>
<proteinExistence type="predicted"/>
<dbReference type="InterPro" id="IPR013783">
    <property type="entry name" value="Ig-like_fold"/>
</dbReference>
<dbReference type="EMBL" id="CAJRST010040333">
    <property type="protein sequence ID" value="CAG6019478.1"/>
    <property type="molecule type" value="Genomic_DNA"/>
</dbReference>
<dbReference type="OrthoDB" id="8741746at2759"/>
<feature type="domain" description="Ig-like" evidence="2">
    <location>
        <begin position="172"/>
        <end position="251"/>
    </location>
</feature>
<feature type="compositionally biased region" description="Low complexity" evidence="1">
    <location>
        <begin position="300"/>
        <end position="329"/>
    </location>
</feature>
<dbReference type="InterPro" id="IPR007110">
    <property type="entry name" value="Ig-like_dom"/>
</dbReference>
<dbReference type="Proteomes" id="UP000677803">
    <property type="component" value="Unassembled WGS sequence"/>
</dbReference>
<evidence type="ECO:0000313" key="3">
    <source>
        <dbReference type="EMBL" id="CAG6019478.1"/>
    </source>
</evidence>
<feature type="compositionally biased region" description="Pro residues" evidence="1">
    <location>
        <begin position="258"/>
        <end position="272"/>
    </location>
</feature>
<sequence length="329" mass="36261">TITIVTNSKLTVINGTRFDGRRHLNVSQGSLTISNLTLGDSGLFQIQIFTETGTQQYDFNLTVEENGVTPVDALEEQNVTLDSGVKKLDVHHHVMWTFGPDFGGVLIAEFKDNLTTVTKGYEDILVLNPKDGSLTILNVTTERSGFYCSELRLGKYPHILLQYGLTIYVSCPHVSETGLVEEGRRCSASCWVENSLGSILSWYRDGNLVNWTSSQNLSINLILPLEVQRPNASTFLCEARNPVSNQTAALNSSQWCPEPEPGPGPGPKPGPGPDCFDMTSPQAEPHRSSQGSAESLLQAQNQNQNQNQTQNQDQNQDQNQTQNQNQPQN</sequence>
<evidence type="ECO:0000259" key="2">
    <source>
        <dbReference type="PROSITE" id="PS50835"/>
    </source>
</evidence>
<dbReference type="InterPro" id="IPR036179">
    <property type="entry name" value="Ig-like_dom_sf"/>
</dbReference>
<evidence type="ECO:0000313" key="4">
    <source>
        <dbReference type="Proteomes" id="UP000677803"/>
    </source>
</evidence>
<organism evidence="3 4">
    <name type="scientific">Menidia menidia</name>
    <name type="common">Atlantic silverside</name>
    <dbReference type="NCBI Taxonomy" id="238744"/>
    <lineage>
        <taxon>Eukaryota</taxon>
        <taxon>Metazoa</taxon>
        <taxon>Chordata</taxon>
        <taxon>Craniata</taxon>
        <taxon>Vertebrata</taxon>
        <taxon>Euteleostomi</taxon>
        <taxon>Actinopterygii</taxon>
        <taxon>Neopterygii</taxon>
        <taxon>Teleostei</taxon>
        <taxon>Neoteleostei</taxon>
        <taxon>Acanthomorphata</taxon>
        <taxon>Ovalentaria</taxon>
        <taxon>Atherinomorphae</taxon>
        <taxon>Atheriniformes</taxon>
        <taxon>Atherinopsidae</taxon>
        <taxon>Menidiinae</taxon>
        <taxon>Menidia</taxon>
    </lineage>
</organism>
<dbReference type="PROSITE" id="PS50835">
    <property type="entry name" value="IG_LIKE"/>
    <property type="match status" value="1"/>
</dbReference>
<gene>
    <name evidence="3" type="ORF">MMEN_LOCUS21111</name>
</gene>
<name>A0A8S4C191_9TELE</name>
<feature type="non-terminal residue" evidence="3">
    <location>
        <position position="329"/>
    </location>
</feature>
<protein>
    <submittedName>
        <fullName evidence="3">(Atlantic silverside) hypothetical protein</fullName>
    </submittedName>
</protein>
<evidence type="ECO:0000256" key="1">
    <source>
        <dbReference type="SAM" id="MobiDB-lite"/>
    </source>
</evidence>
<dbReference type="PANTHER" id="PTHR21063:SF4">
    <property type="entry name" value="CD48 ANTIGEN-RELATED"/>
    <property type="match status" value="1"/>
</dbReference>
<dbReference type="PANTHER" id="PTHR21063">
    <property type="entry name" value="LFA-3"/>
    <property type="match status" value="1"/>
</dbReference>
<dbReference type="Gene3D" id="2.60.40.10">
    <property type="entry name" value="Immunoglobulins"/>
    <property type="match status" value="3"/>
</dbReference>
<accession>A0A8S4C191</accession>
<feature type="compositionally biased region" description="Polar residues" evidence="1">
    <location>
        <begin position="288"/>
        <end position="299"/>
    </location>
</feature>
<comment type="caution">
    <text evidence="3">The sequence shown here is derived from an EMBL/GenBank/DDBJ whole genome shotgun (WGS) entry which is preliminary data.</text>
</comment>
<reference evidence="3" key="1">
    <citation type="submission" date="2021-05" db="EMBL/GenBank/DDBJ databases">
        <authorList>
            <person name="Tigano A."/>
        </authorList>
    </citation>
    <scope>NUCLEOTIDE SEQUENCE</scope>
</reference>